<sequence>MASGPLANSNLPSTEEKAVETTSEGDQNQLVTFDRPQRRPRGRSILYEPVLPKERQVGNDELWDPPKEWEDQAIGDDDPDARELIRLKEIRSLMSKTDMLPPSYLRDPPDAEKDKPQSSNATFSPISSKIPTDDLLKSRFMTSIVAEVEVALGISNCAVIKCPVPRHLISATPILIDDWIRNGYVVDNDREAEQGQGQVELGASFDYPNLEENHDQDLANLLAPVPGAEERIAISNTVPYFDVGTEPALDVAPALTPVVPKRKRDREDHEVDISVPGAAAKRSRQFITTSTPLVTIGASAPSTPLLEQTPYSDMYTIQAGASPTTSSTLPKTITASRAPSIQSTSAMAPQSGTPPGAPLSAPTIGTSPPTASVPHGRSQQGVLGVPSQQDDPMTLPPNNTVDESLTQDYPHWSQRKRHDMDVVHAKNLIAEGVVVADGERKLTKKRDGEDRWPIIPPQIVLDMSFLDSDSPEVAQLTEDQRDMILVWIESHTIGGNVRRPAQGFSFPGADILAQTLPQEKVHRTQNHPLLIPVKLDLWRKAGRRYSQYTANDLRAPRRRNQANTE</sequence>
<feature type="region of interest" description="Disordered" evidence="1">
    <location>
        <begin position="98"/>
        <end position="128"/>
    </location>
</feature>
<feature type="compositionally biased region" description="Polar residues" evidence="1">
    <location>
        <begin position="20"/>
        <end position="31"/>
    </location>
</feature>
<accession>A0AAW0CQF3</accession>
<dbReference type="AlphaFoldDB" id="A0AAW0CQF3"/>
<keyword evidence="3" id="KW-1185">Reference proteome</keyword>
<feature type="region of interest" description="Disordered" evidence="1">
    <location>
        <begin position="337"/>
        <end position="404"/>
    </location>
</feature>
<feature type="compositionally biased region" description="Polar residues" evidence="1">
    <location>
        <begin position="337"/>
        <end position="353"/>
    </location>
</feature>
<comment type="caution">
    <text evidence="2">The sequence shown here is derived from an EMBL/GenBank/DDBJ whole genome shotgun (WGS) entry which is preliminary data.</text>
</comment>
<evidence type="ECO:0000256" key="1">
    <source>
        <dbReference type="SAM" id="MobiDB-lite"/>
    </source>
</evidence>
<dbReference type="Proteomes" id="UP001383192">
    <property type="component" value="Unassembled WGS sequence"/>
</dbReference>
<protein>
    <submittedName>
        <fullName evidence="2">Uncharacterized protein</fullName>
    </submittedName>
</protein>
<feature type="compositionally biased region" description="Basic and acidic residues" evidence="1">
    <location>
        <begin position="51"/>
        <end position="70"/>
    </location>
</feature>
<feature type="region of interest" description="Disordered" evidence="1">
    <location>
        <begin position="1"/>
        <end position="77"/>
    </location>
</feature>
<reference evidence="2 3" key="1">
    <citation type="submission" date="2024-01" db="EMBL/GenBank/DDBJ databases">
        <title>A draft genome for a cacao thread blight-causing isolate of Paramarasmius palmivorus.</title>
        <authorList>
            <person name="Baruah I.K."/>
            <person name="Bukari Y."/>
            <person name="Amoako-Attah I."/>
            <person name="Meinhardt L.W."/>
            <person name="Bailey B.A."/>
            <person name="Cohen S.P."/>
        </authorList>
    </citation>
    <scope>NUCLEOTIDE SEQUENCE [LARGE SCALE GENOMIC DNA]</scope>
    <source>
        <strain evidence="2 3">GH-12</strain>
    </source>
</reference>
<feature type="compositionally biased region" description="Polar residues" evidence="1">
    <location>
        <begin position="377"/>
        <end position="404"/>
    </location>
</feature>
<evidence type="ECO:0000313" key="2">
    <source>
        <dbReference type="EMBL" id="KAK7040905.1"/>
    </source>
</evidence>
<name>A0AAW0CQF3_9AGAR</name>
<organism evidence="2 3">
    <name type="scientific">Paramarasmius palmivorus</name>
    <dbReference type="NCBI Taxonomy" id="297713"/>
    <lineage>
        <taxon>Eukaryota</taxon>
        <taxon>Fungi</taxon>
        <taxon>Dikarya</taxon>
        <taxon>Basidiomycota</taxon>
        <taxon>Agaricomycotina</taxon>
        <taxon>Agaricomycetes</taxon>
        <taxon>Agaricomycetidae</taxon>
        <taxon>Agaricales</taxon>
        <taxon>Marasmiineae</taxon>
        <taxon>Marasmiaceae</taxon>
        <taxon>Paramarasmius</taxon>
    </lineage>
</organism>
<dbReference type="EMBL" id="JAYKXP010000035">
    <property type="protein sequence ID" value="KAK7040905.1"/>
    <property type="molecule type" value="Genomic_DNA"/>
</dbReference>
<feature type="compositionally biased region" description="Polar residues" evidence="1">
    <location>
        <begin position="117"/>
        <end position="128"/>
    </location>
</feature>
<feature type="compositionally biased region" description="Basic and acidic residues" evidence="1">
    <location>
        <begin position="107"/>
        <end position="116"/>
    </location>
</feature>
<evidence type="ECO:0000313" key="3">
    <source>
        <dbReference type="Proteomes" id="UP001383192"/>
    </source>
</evidence>
<feature type="compositionally biased region" description="Polar residues" evidence="1">
    <location>
        <begin position="1"/>
        <end position="13"/>
    </location>
</feature>
<proteinExistence type="predicted"/>
<gene>
    <name evidence="2" type="ORF">VNI00_009501</name>
</gene>